<protein>
    <submittedName>
        <fullName evidence="1">Uncharacterized protein</fullName>
    </submittedName>
</protein>
<comment type="caution">
    <text evidence="1">The sequence shown here is derived from an EMBL/GenBank/DDBJ whole genome shotgun (WGS) entry which is preliminary data.</text>
</comment>
<sequence>MYLLIEHNRTTKETHWTEFSDYAAAQLACLQKEQSYFHAHRPEMEVVVFEANSIEDLKRTHSRYFVAEGQKDNAKDALVAIGLIGLAIYLLNKK</sequence>
<name>A0A4R6NC31_9BURK</name>
<dbReference type="RefSeq" id="WP_133602003.1">
    <property type="nucleotide sequence ID" value="NZ_JAUFPJ010000001.1"/>
</dbReference>
<evidence type="ECO:0000313" key="1">
    <source>
        <dbReference type="EMBL" id="TDP13090.1"/>
    </source>
</evidence>
<keyword evidence="2" id="KW-1185">Reference proteome</keyword>
<dbReference type="OrthoDB" id="3390901at2"/>
<accession>A0A4R6NC31</accession>
<proteinExistence type="predicted"/>
<dbReference type="EMBL" id="SNXE01000001">
    <property type="protein sequence ID" value="TDP13090.1"/>
    <property type="molecule type" value="Genomic_DNA"/>
</dbReference>
<reference evidence="1 2" key="1">
    <citation type="submission" date="2019-03" db="EMBL/GenBank/DDBJ databases">
        <title>Genomic Encyclopedia of Type Strains, Phase IV (KMG-IV): sequencing the most valuable type-strain genomes for metagenomic binning, comparative biology and taxonomic classification.</title>
        <authorList>
            <person name="Goeker M."/>
        </authorList>
    </citation>
    <scope>NUCLEOTIDE SEQUENCE [LARGE SCALE GENOMIC DNA]</scope>
    <source>
        <strain evidence="1 2">DSM 25082</strain>
    </source>
</reference>
<gene>
    <name evidence="1" type="ORF">DFR39_101564</name>
</gene>
<dbReference type="Proteomes" id="UP000295357">
    <property type="component" value="Unassembled WGS sequence"/>
</dbReference>
<evidence type="ECO:0000313" key="2">
    <source>
        <dbReference type="Proteomes" id="UP000295357"/>
    </source>
</evidence>
<organism evidence="1 2">
    <name type="scientific">Roseateles asaccharophilus</name>
    <dbReference type="NCBI Taxonomy" id="582607"/>
    <lineage>
        <taxon>Bacteria</taxon>
        <taxon>Pseudomonadati</taxon>
        <taxon>Pseudomonadota</taxon>
        <taxon>Betaproteobacteria</taxon>
        <taxon>Burkholderiales</taxon>
        <taxon>Sphaerotilaceae</taxon>
        <taxon>Roseateles</taxon>
    </lineage>
</organism>
<dbReference type="AlphaFoldDB" id="A0A4R6NC31"/>